<evidence type="ECO:0000313" key="12">
    <source>
        <dbReference type="Proteomes" id="UP001500653"/>
    </source>
</evidence>
<evidence type="ECO:0000256" key="10">
    <source>
        <dbReference type="ARBA" id="ARBA00032412"/>
    </source>
</evidence>
<accession>A0ABP4GQH3</accession>
<keyword evidence="12" id="KW-1185">Reference proteome</keyword>
<keyword evidence="9" id="KW-0119">Carbohydrate metabolism</keyword>
<evidence type="ECO:0000256" key="7">
    <source>
        <dbReference type="ARBA" id="ARBA00022801"/>
    </source>
</evidence>
<dbReference type="PANTHER" id="PTHR30447">
    <property type="entry name" value="FRUCTOSE-1,6-BISPHOSPHATASE CLASS 2"/>
    <property type="match status" value="1"/>
</dbReference>
<evidence type="ECO:0000256" key="2">
    <source>
        <dbReference type="ARBA" id="ARBA00004742"/>
    </source>
</evidence>
<proteinExistence type="inferred from homology"/>
<sequence>MTAAAVGALGGGMLGRLAPQRDEEADAIRVAGMSLDRIYSCDELVAGDAFFVATGVSGGNLLGRPQARDGAATAESLLISRNQIRRIAHTTFDEAAG</sequence>
<dbReference type="InterPro" id="IPR004464">
    <property type="entry name" value="FBPase_class-2/SBPase"/>
</dbReference>
<comment type="catalytic activity">
    <reaction evidence="1">
        <text>beta-D-fructose 1,6-bisphosphate + H2O = beta-D-fructose 6-phosphate + phosphate</text>
        <dbReference type="Rhea" id="RHEA:11064"/>
        <dbReference type="ChEBI" id="CHEBI:15377"/>
        <dbReference type="ChEBI" id="CHEBI:32966"/>
        <dbReference type="ChEBI" id="CHEBI:43474"/>
        <dbReference type="ChEBI" id="CHEBI:57634"/>
        <dbReference type="EC" id="3.1.3.11"/>
    </reaction>
</comment>
<protein>
    <recommendedName>
        <fullName evidence="5">Fructose-1,6-bisphosphatase class 2</fullName>
        <ecNumber evidence="4">3.1.3.11</ecNumber>
    </recommendedName>
    <alternativeName>
        <fullName evidence="10">D-fructose-1,6-bisphosphate 1-phosphohydrolase class 2</fullName>
    </alternativeName>
</protein>
<evidence type="ECO:0000256" key="8">
    <source>
        <dbReference type="ARBA" id="ARBA00023211"/>
    </source>
</evidence>
<organism evidence="11 12">
    <name type="scientific">Prauserella halophila</name>
    <dbReference type="NCBI Taxonomy" id="185641"/>
    <lineage>
        <taxon>Bacteria</taxon>
        <taxon>Bacillati</taxon>
        <taxon>Actinomycetota</taxon>
        <taxon>Actinomycetes</taxon>
        <taxon>Pseudonocardiales</taxon>
        <taxon>Pseudonocardiaceae</taxon>
        <taxon>Prauserella</taxon>
    </lineage>
</organism>
<name>A0ABP4GQH3_9PSEU</name>
<dbReference type="PANTHER" id="PTHR30447:SF0">
    <property type="entry name" value="FRUCTOSE-1,6-BISPHOSPHATASE 1 CLASS 2-RELATED"/>
    <property type="match status" value="1"/>
</dbReference>
<comment type="caution">
    <text evidence="11">The sequence shown here is derived from an EMBL/GenBank/DDBJ whole genome shotgun (WGS) entry which is preliminary data.</text>
</comment>
<dbReference type="EMBL" id="BAAALN010000005">
    <property type="protein sequence ID" value="GAA1234213.1"/>
    <property type="molecule type" value="Genomic_DNA"/>
</dbReference>
<evidence type="ECO:0000256" key="3">
    <source>
        <dbReference type="ARBA" id="ARBA00008989"/>
    </source>
</evidence>
<evidence type="ECO:0000256" key="4">
    <source>
        <dbReference type="ARBA" id="ARBA00013093"/>
    </source>
</evidence>
<keyword evidence="7" id="KW-0378">Hydrolase</keyword>
<dbReference type="Pfam" id="PF03320">
    <property type="entry name" value="FBPase_glpX"/>
    <property type="match status" value="1"/>
</dbReference>
<dbReference type="SUPFAM" id="SSF56655">
    <property type="entry name" value="Carbohydrate phosphatase"/>
    <property type="match status" value="1"/>
</dbReference>
<gene>
    <name evidence="11" type="ORF">GCM10009676_17250</name>
</gene>
<dbReference type="Gene3D" id="3.40.190.90">
    <property type="match status" value="1"/>
</dbReference>
<evidence type="ECO:0000256" key="1">
    <source>
        <dbReference type="ARBA" id="ARBA00001273"/>
    </source>
</evidence>
<evidence type="ECO:0000256" key="9">
    <source>
        <dbReference type="ARBA" id="ARBA00023277"/>
    </source>
</evidence>
<dbReference type="EC" id="3.1.3.11" evidence="4"/>
<evidence type="ECO:0000256" key="6">
    <source>
        <dbReference type="ARBA" id="ARBA00022723"/>
    </source>
</evidence>
<reference evidence="12" key="1">
    <citation type="journal article" date="2019" name="Int. J. Syst. Evol. Microbiol.">
        <title>The Global Catalogue of Microorganisms (GCM) 10K type strain sequencing project: providing services to taxonomists for standard genome sequencing and annotation.</title>
        <authorList>
            <consortium name="The Broad Institute Genomics Platform"/>
            <consortium name="The Broad Institute Genome Sequencing Center for Infectious Disease"/>
            <person name="Wu L."/>
            <person name="Ma J."/>
        </authorList>
    </citation>
    <scope>NUCLEOTIDE SEQUENCE [LARGE SCALE GENOMIC DNA]</scope>
    <source>
        <strain evidence="12">JCM 13023</strain>
    </source>
</reference>
<evidence type="ECO:0000313" key="11">
    <source>
        <dbReference type="EMBL" id="GAA1234213.1"/>
    </source>
</evidence>
<dbReference type="Proteomes" id="UP001500653">
    <property type="component" value="Unassembled WGS sequence"/>
</dbReference>
<comment type="pathway">
    <text evidence="2">Carbohydrate biosynthesis; gluconeogenesis.</text>
</comment>
<keyword evidence="6" id="KW-0479">Metal-binding</keyword>
<comment type="similarity">
    <text evidence="3">Belongs to the FBPase class 2 family.</text>
</comment>
<evidence type="ECO:0000256" key="5">
    <source>
        <dbReference type="ARBA" id="ARBA00014392"/>
    </source>
</evidence>
<keyword evidence="8" id="KW-0464">Manganese</keyword>